<accession>A0AAD4VIL8</accession>
<name>A0AAD4VIL8_PRUDU</name>
<reference evidence="2 3" key="1">
    <citation type="journal article" date="2022" name="G3 (Bethesda)">
        <title>Whole-genome sequence and methylome profiling of the almond [Prunus dulcis (Mill.) D.A. Webb] cultivar 'Nonpareil'.</title>
        <authorList>
            <person name="D'Amico-Willman K.M."/>
            <person name="Ouma W.Z."/>
            <person name="Meulia T."/>
            <person name="Sideli G.M."/>
            <person name="Gradziel T.M."/>
            <person name="Fresnedo-Ramirez J."/>
        </authorList>
    </citation>
    <scope>NUCLEOTIDE SEQUENCE [LARGE SCALE GENOMIC DNA]</scope>
    <source>
        <strain evidence="2">Clone GOH B32 T37-40</strain>
    </source>
</reference>
<evidence type="ECO:0000313" key="2">
    <source>
        <dbReference type="EMBL" id="KAI5325024.1"/>
    </source>
</evidence>
<keyword evidence="3" id="KW-1185">Reference proteome</keyword>
<feature type="compositionally biased region" description="Low complexity" evidence="1">
    <location>
        <begin position="48"/>
        <end position="60"/>
    </location>
</feature>
<feature type="compositionally biased region" description="Low complexity" evidence="1">
    <location>
        <begin position="1"/>
        <end position="19"/>
    </location>
</feature>
<dbReference type="AlphaFoldDB" id="A0AAD4VIL8"/>
<dbReference type="Proteomes" id="UP001054821">
    <property type="component" value="Chromosome 6"/>
</dbReference>
<dbReference type="EMBL" id="JAJFAZ020000006">
    <property type="protein sequence ID" value="KAI5325024.1"/>
    <property type="molecule type" value="Genomic_DNA"/>
</dbReference>
<organism evidence="2 3">
    <name type="scientific">Prunus dulcis</name>
    <name type="common">Almond</name>
    <name type="synonym">Amygdalus dulcis</name>
    <dbReference type="NCBI Taxonomy" id="3755"/>
    <lineage>
        <taxon>Eukaryota</taxon>
        <taxon>Viridiplantae</taxon>
        <taxon>Streptophyta</taxon>
        <taxon>Embryophyta</taxon>
        <taxon>Tracheophyta</taxon>
        <taxon>Spermatophyta</taxon>
        <taxon>Magnoliopsida</taxon>
        <taxon>eudicotyledons</taxon>
        <taxon>Gunneridae</taxon>
        <taxon>Pentapetalae</taxon>
        <taxon>rosids</taxon>
        <taxon>fabids</taxon>
        <taxon>Rosales</taxon>
        <taxon>Rosaceae</taxon>
        <taxon>Amygdaloideae</taxon>
        <taxon>Amygdaleae</taxon>
        <taxon>Prunus</taxon>
    </lineage>
</organism>
<proteinExistence type="predicted"/>
<feature type="compositionally biased region" description="Polar residues" evidence="1">
    <location>
        <begin position="79"/>
        <end position="88"/>
    </location>
</feature>
<protein>
    <submittedName>
        <fullName evidence="2">Uncharacterized protein</fullName>
    </submittedName>
</protein>
<feature type="region of interest" description="Disordered" evidence="1">
    <location>
        <begin position="1"/>
        <end position="102"/>
    </location>
</feature>
<sequence>MSAGSVSSSKSLKPSSTKSVAFHPFPALPVPSQLSTPLEPNMAPPTAEPMSEAESPAAEPNLVPHSEDEPSFTPHLYGPNSTSITPNSYPCGATHNHPTTPD</sequence>
<evidence type="ECO:0000313" key="3">
    <source>
        <dbReference type="Proteomes" id="UP001054821"/>
    </source>
</evidence>
<comment type="caution">
    <text evidence="2">The sequence shown here is derived from an EMBL/GenBank/DDBJ whole genome shotgun (WGS) entry which is preliminary data.</text>
</comment>
<evidence type="ECO:0000256" key="1">
    <source>
        <dbReference type="SAM" id="MobiDB-lite"/>
    </source>
</evidence>
<gene>
    <name evidence="2" type="ORF">L3X38_034097</name>
</gene>